<dbReference type="PANTHER" id="PTHR40076">
    <property type="entry name" value="MEMBRANE PROTEIN-RELATED"/>
    <property type="match status" value="1"/>
</dbReference>
<dbReference type="Pfam" id="PF06161">
    <property type="entry name" value="DUF975"/>
    <property type="match status" value="1"/>
</dbReference>
<keyword evidence="3" id="KW-1185">Reference proteome</keyword>
<proteinExistence type="predicted"/>
<feature type="transmembrane region" description="Helical" evidence="1">
    <location>
        <begin position="60"/>
        <end position="83"/>
    </location>
</feature>
<dbReference type="EMBL" id="RZTZ01000005">
    <property type="protein sequence ID" value="RVT61411.1"/>
    <property type="molecule type" value="Genomic_DNA"/>
</dbReference>
<feature type="transmembrane region" description="Helical" evidence="1">
    <location>
        <begin position="103"/>
        <end position="129"/>
    </location>
</feature>
<dbReference type="RefSeq" id="WP_127738867.1">
    <property type="nucleotide sequence ID" value="NZ_CAJCKN010000004.1"/>
</dbReference>
<feature type="transmembrane region" description="Helical" evidence="1">
    <location>
        <begin position="20"/>
        <end position="39"/>
    </location>
</feature>
<dbReference type="PANTHER" id="PTHR40076:SF1">
    <property type="entry name" value="MEMBRANE PROTEIN"/>
    <property type="match status" value="1"/>
</dbReference>
<evidence type="ECO:0000313" key="2">
    <source>
        <dbReference type="EMBL" id="RVT61411.1"/>
    </source>
</evidence>
<gene>
    <name evidence="2" type="ORF">EM808_14225</name>
</gene>
<reference evidence="2 3" key="1">
    <citation type="submission" date="2019-01" db="EMBL/GenBank/DDBJ databases">
        <title>Bacillus sp. M5HDSG1-1, whole genome shotgun sequence.</title>
        <authorList>
            <person name="Tuo L."/>
        </authorList>
    </citation>
    <scope>NUCLEOTIDE SEQUENCE [LARGE SCALE GENOMIC DNA]</scope>
    <source>
        <strain evidence="2 3">M5HDSG1-1</strain>
    </source>
</reference>
<keyword evidence="1" id="KW-1133">Transmembrane helix</keyword>
<dbReference type="InterPro" id="IPR010380">
    <property type="entry name" value="DUF975"/>
</dbReference>
<feature type="transmembrane region" description="Helical" evidence="1">
    <location>
        <begin position="171"/>
        <end position="197"/>
    </location>
</feature>
<organism evidence="2 3">
    <name type="scientific">Niallia taxi</name>
    <dbReference type="NCBI Taxonomy" id="2499688"/>
    <lineage>
        <taxon>Bacteria</taxon>
        <taxon>Bacillati</taxon>
        <taxon>Bacillota</taxon>
        <taxon>Bacilli</taxon>
        <taxon>Bacillales</taxon>
        <taxon>Bacillaceae</taxon>
        <taxon>Niallia</taxon>
    </lineage>
</organism>
<keyword evidence="1" id="KW-0812">Transmembrane</keyword>
<dbReference type="AlphaFoldDB" id="A0A437K9N0"/>
<dbReference type="Proteomes" id="UP000288024">
    <property type="component" value="Unassembled WGS sequence"/>
</dbReference>
<sequence>MKILSLKREALNALRGNWGASVLLTLIVFAISGLVPLFFEVPLSGGYEAWLLQDTAPIGATLVSTLISLLLIPLSIASIWFFIDLLRGNGPKISDVFNPYRDLGLGLKIIGISIMQSIFLFLWFLLLFVPGVIKSIAYSQTFYLLKDHPEYSTFEAITESRKRMVGLKWKYFLLCLSFIGWGLLSIITFGIGLLWLMPYMSTTFSAFYDNHIADKKNELE</sequence>
<accession>A0A437K9N0</accession>
<comment type="caution">
    <text evidence="2">The sequence shown here is derived from an EMBL/GenBank/DDBJ whole genome shotgun (WGS) entry which is preliminary data.</text>
</comment>
<dbReference type="GeneID" id="87620269"/>
<evidence type="ECO:0000256" key="1">
    <source>
        <dbReference type="SAM" id="Phobius"/>
    </source>
</evidence>
<protein>
    <submittedName>
        <fullName evidence="2">DUF975 family protein</fullName>
    </submittedName>
</protein>
<keyword evidence="1" id="KW-0472">Membrane</keyword>
<name>A0A437K9N0_9BACI</name>
<evidence type="ECO:0000313" key="3">
    <source>
        <dbReference type="Proteomes" id="UP000288024"/>
    </source>
</evidence>